<keyword evidence="2" id="KW-1185">Reference proteome</keyword>
<accession>A0AAU0UMN8</accession>
<proteinExistence type="predicted"/>
<dbReference type="RefSeq" id="WP_366924651.1">
    <property type="nucleotide sequence ID" value="NZ_CP121694.1"/>
</dbReference>
<dbReference type="Pfam" id="PF11553">
    <property type="entry name" value="DUF3231"/>
    <property type="match status" value="1"/>
</dbReference>
<organism evidence="1 2">
    <name type="scientific">Metallumcola ferriviriculae</name>
    <dbReference type="NCBI Taxonomy" id="3039180"/>
    <lineage>
        <taxon>Bacteria</taxon>
        <taxon>Bacillati</taxon>
        <taxon>Bacillota</taxon>
        <taxon>Clostridia</taxon>
        <taxon>Neomoorellales</taxon>
        <taxon>Desulfitibacteraceae</taxon>
        <taxon>Metallumcola</taxon>
    </lineage>
</organism>
<dbReference type="Gene3D" id="1.20.1260.10">
    <property type="match status" value="1"/>
</dbReference>
<dbReference type="InterPro" id="IPR012347">
    <property type="entry name" value="Ferritin-like"/>
</dbReference>
<dbReference type="InterPro" id="IPR021617">
    <property type="entry name" value="DUF3231"/>
</dbReference>
<reference evidence="1 2" key="1">
    <citation type="submission" date="2023-04" db="EMBL/GenBank/DDBJ databases">
        <authorList>
            <person name="Hsu D."/>
        </authorList>
    </citation>
    <scope>NUCLEOTIDE SEQUENCE [LARGE SCALE GENOMIC DNA]</scope>
    <source>
        <strain evidence="1 2">MK1</strain>
    </source>
</reference>
<dbReference type="Proteomes" id="UP001329915">
    <property type="component" value="Chromosome"/>
</dbReference>
<protein>
    <submittedName>
        <fullName evidence="1">DUF3231 family protein</fullName>
    </submittedName>
</protein>
<dbReference type="EMBL" id="CP121694">
    <property type="protein sequence ID" value="WRO21822.1"/>
    <property type="molecule type" value="Genomic_DNA"/>
</dbReference>
<sequence>MKIMKFSERIGYIGKGSREKQEMISLGEAYSLWTTLEMRYDALITSKTLFELAKDEDLKKIIKDGIKVLSSQKETLEKLMREFRIPMPSKPPEEANIVIDINTVTDKYIYREIYNGMANFMFKHVSNYQRANGSYLREDFRRFLIQEMDLYDSFFEYGKLKAYLHEEPTFRT</sequence>
<name>A0AAU0UMN8_9FIRM</name>
<gene>
    <name evidence="1" type="ORF">MFMK1_001643</name>
</gene>
<dbReference type="AlphaFoldDB" id="A0AAU0UMN8"/>
<evidence type="ECO:0000313" key="2">
    <source>
        <dbReference type="Proteomes" id="UP001329915"/>
    </source>
</evidence>
<evidence type="ECO:0000313" key="1">
    <source>
        <dbReference type="EMBL" id="WRO21822.1"/>
    </source>
</evidence>
<dbReference type="KEGG" id="dbc:MFMK1_001643"/>